<dbReference type="PANTHER" id="PTHR12318:SF0">
    <property type="entry name" value="ACYL-COENZYME A DIPHOSPHATASE NUDT19"/>
    <property type="match status" value="1"/>
</dbReference>
<dbReference type="GO" id="GO:0005739">
    <property type="term" value="C:mitochondrion"/>
    <property type="evidence" value="ECO:0007669"/>
    <property type="project" value="TreeGrafter"/>
</dbReference>
<feature type="domain" description="Nudix hydrolase" evidence="7">
    <location>
        <begin position="86"/>
        <end position="309"/>
    </location>
</feature>
<evidence type="ECO:0000313" key="9">
    <source>
        <dbReference type="Proteomes" id="UP000799750"/>
    </source>
</evidence>
<evidence type="ECO:0000259" key="7">
    <source>
        <dbReference type="PROSITE" id="PS51462"/>
    </source>
</evidence>
<dbReference type="AlphaFoldDB" id="A0A6A6QJA9"/>
<dbReference type="SUPFAM" id="SSF55811">
    <property type="entry name" value="Nudix"/>
    <property type="match status" value="1"/>
</dbReference>
<evidence type="ECO:0000256" key="3">
    <source>
        <dbReference type="ARBA" id="ARBA00022723"/>
    </source>
</evidence>
<reference evidence="8" key="1">
    <citation type="journal article" date="2020" name="Stud. Mycol.">
        <title>101 Dothideomycetes genomes: a test case for predicting lifestyles and emergence of pathogens.</title>
        <authorList>
            <person name="Haridas S."/>
            <person name="Albert R."/>
            <person name="Binder M."/>
            <person name="Bloem J."/>
            <person name="Labutti K."/>
            <person name="Salamov A."/>
            <person name="Andreopoulos B."/>
            <person name="Baker S."/>
            <person name="Barry K."/>
            <person name="Bills G."/>
            <person name="Bluhm B."/>
            <person name="Cannon C."/>
            <person name="Castanera R."/>
            <person name="Culley D."/>
            <person name="Daum C."/>
            <person name="Ezra D."/>
            <person name="Gonzalez J."/>
            <person name="Henrissat B."/>
            <person name="Kuo A."/>
            <person name="Liang C."/>
            <person name="Lipzen A."/>
            <person name="Lutzoni F."/>
            <person name="Magnuson J."/>
            <person name="Mondo S."/>
            <person name="Nolan M."/>
            <person name="Ohm R."/>
            <person name="Pangilinan J."/>
            <person name="Park H.-J."/>
            <person name="Ramirez L."/>
            <person name="Alfaro M."/>
            <person name="Sun H."/>
            <person name="Tritt A."/>
            <person name="Yoshinaga Y."/>
            <person name="Zwiers L.-H."/>
            <person name="Turgeon B."/>
            <person name="Goodwin S."/>
            <person name="Spatafora J."/>
            <person name="Crous P."/>
            <person name="Grigoriev I."/>
        </authorList>
    </citation>
    <scope>NUCLEOTIDE SEQUENCE</scope>
    <source>
        <strain evidence="8">CBS 269.34</strain>
    </source>
</reference>
<dbReference type="InterPro" id="IPR015797">
    <property type="entry name" value="NUDIX_hydrolase-like_dom_sf"/>
</dbReference>
<gene>
    <name evidence="8" type="ORF">BU16DRAFT_104114</name>
</gene>
<protein>
    <recommendedName>
        <fullName evidence="7">Nudix hydrolase domain-containing protein</fullName>
    </recommendedName>
</protein>
<dbReference type="GO" id="GO:0046872">
    <property type="term" value="F:metal ion binding"/>
    <property type="evidence" value="ECO:0007669"/>
    <property type="project" value="UniProtKB-KW"/>
</dbReference>
<keyword evidence="9" id="KW-1185">Reference proteome</keyword>
<organism evidence="8 9">
    <name type="scientific">Lophium mytilinum</name>
    <dbReference type="NCBI Taxonomy" id="390894"/>
    <lineage>
        <taxon>Eukaryota</taxon>
        <taxon>Fungi</taxon>
        <taxon>Dikarya</taxon>
        <taxon>Ascomycota</taxon>
        <taxon>Pezizomycotina</taxon>
        <taxon>Dothideomycetes</taxon>
        <taxon>Pleosporomycetidae</taxon>
        <taxon>Mytilinidiales</taxon>
        <taxon>Mytilinidiaceae</taxon>
        <taxon>Lophium</taxon>
    </lineage>
</organism>
<keyword evidence="5" id="KW-0460">Magnesium</keyword>
<keyword evidence="6" id="KW-0464">Manganese</keyword>
<evidence type="ECO:0000256" key="4">
    <source>
        <dbReference type="ARBA" id="ARBA00022801"/>
    </source>
</evidence>
<name>A0A6A6QJA9_9PEZI</name>
<evidence type="ECO:0000256" key="2">
    <source>
        <dbReference type="ARBA" id="ARBA00001946"/>
    </source>
</evidence>
<accession>A0A6A6QJA9</accession>
<dbReference type="Gene3D" id="3.90.79.10">
    <property type="entry name" value="Nucleoside Triphosphate Pyrophosphohydrolase"/>
    <property type="match status" value="1"/>
</dbReference>
<evidence type="ECO:0000313" key="8">
    <source>
        <dbReference type="EMBL" id="KAF2492114.1"/>
    </source>
</evidence>
<keyword evidence="4" id="KW-0378">Hydrolase</keyword>
<dbReference type="Proteomes" id="UP000799750">
    <property type="component" value="Unassembled WGS sequence"/>
</dbReference>
<sequence>MSARNLPQTLLHTSIGRPRVLVPYKFLSLRLNPSEVRTYISLLPPHTRGAVAFKNCPQRRFHTYQRAMSRPEDHQPLKNPPKVPRAPIPSSSVLVVSPSNQILLLHRVRTSSAFPSAHVFPGGALSAEHDGEIPAVDSLARHEDGRAYRLSAIRETFEESGILLAKNKTTGRLFTEIGDKEREEGRKAVHGGKVMFLDWLEKVGAAPDTDALIPLTRWITPNNVPKRFTTQMYLYFLPLPSSPSSSPSSPLPPSTTAAPHNLLDPDETIIPTPTHDGGIEHTAARFLPAAKWLALARAARILLFPPQFFLLHLLAPYLARSSTSPTSPLPPPAELQAERDALLAFLRTPATNDGEVEVLRREEVLGKGVKL</sequence>
<comment type="cofactor">
    <cofactor evidence="2">
        <name>Mg(2+)</name>
        <dbReference type="ChEBI" id="CHEBI:18420"/>
    </cofactor>
</comment>
<keyword evidence="3" id="KW-0479">Metal-binding</keyword>
<comment type="cofactor">
    <cofactor evidence="1">
        <name>Mn(2+)</name>
        <dbReference type="ChEBI" id="CHEBI:29035"/>
    </cofactor>
</comment>
<evidence type="ECO:0000256" key="6">
    <source>
        <dbReference type="ARBA" id="ARBA00023211"/>
    </source>
</evidence>
<dbReference type="InterPro" id="IPR000086">
    <property type="entry name" value="NUDIX_hydrolase_dom"/>
</dbReference>
<dbReference type="GO" id="GO:0016818">
    <property type="term" value="F:hydrolase activity, acting on acid anhydrides, in phosphorus-containing anhydrides"/>
    <property type="evidence" value="ECO:0007669"/>
    <property type="project" value="InterPro"/>
</dbReference>
<dbReference type="PANTHER" id="PTHR12318">
    <property type="entry name" value="TESTOSTERONE-REGULATED PROTEIN RP2"/>
    <property type="match status" value="1"/>
</dbReference>
<dbReference type="PROSITE" id="PS51462">
    <property type="entry name" value="NUDIX"/>
    <property type="match status" value="1"/>
</dbReference>
<dbReference type="EMBL" id="MU004194">
    <property type="protein sequence ID" value="KAF2492114.1"/>
    <property type="molecule type" value="Genomic_DNA"/>
</dbReference>
<dbReference type="InterPro" id="IPR039121">
    <property type="entry name" value="NUDT19"/>
</dbReference>
<dbReference type="OrthoDB" id="1695362at2759"/>
<dbReference type="CDD" id="cd18870">
    <property type="entry name" value="NUDIX_AcylCoAdiphos_Nudt19"/>
    <property type="match status" value="1"/>
</dbReference>
<evidence type="ECO:0000256" key="5">
    <source>
        <dbReference type="ARBA" id="ARBA00022842"/>
    </source>
</evidence>
<evidence type="ECO:0000256" key="1">
    <source>
        <dbReference type="ARBA" id="ARBA00001936"/>
    </source>
</evidence>
<proteinExistence type="predicted"/>